<sequence>MGKEVLTVRVRIKEALEVKGSSNGATMILFDGDCDCDNFKGKILPGGVDTQRIGEDGLVSLSARYIMEGVDRNGQACRIFIENNGKILADGSMATRPYVLTDSAALKFLEDASLTGTVEGAPEGVVIHIFD</sequence>
<dbReference type="Gene3D" id="2.40.160.20">
    <property type="match status" value="1"/>
</dbReference>
<comment type="caution">
    <text evidence="1">The sequence shown here is derived from an EMBL/GenBank/DDBJ whole genome shotgun (WGS) entry which is preliminary data.</text>
</comment>
<dbReference type="EMBL" id="SVER01000029">
    <property type="protein sequence ID" value="MBE5920311.1"/>
    <property type="molecule type" value="Genomic_DNA"/>
</dbReference>
<dbReference type="Pfam" id="PF11578">
    <property type="entry name" value="DUF3237"/>
    <property type="match status" value="1"/>
</dbReference>
<reference evidence="1" key="1">
    <citation type="submission" date="2019-04" db="EMBL/GenBank/DDBJ databases">
        <title>Evolution of Biomass-Degrading Anaerobic Consortia Revealed by Metagenomics.</title>
        <authorList>
            <person name="Peng X."/>
        </authorList>
    </citation>
    <scope>NUCLEOTIDE SEQUENCE</scope>
    <source>
        <strain evidence="1">SIG311</strain>
    </source>
</reference>
<protein>
    <submittedName>
        <fullName evidence="1">DUF3237 domain-containing protein</fullName>
    </submittedName>
</protein>
<organism evidence="1 2">
    <name type="scientific">Pseudobutyrivibrio ruminis</name>
    <dbReference type="NCBI Taxonomy" id="46206"/>
    <lineage>
        <taxon>Bacteria</taxon>
        <taxon>Bacillati</taxon>
        <taxon>Bacillota</taxon>
        <taxon>Clostridia</taxon>
        <taxon>Lachnospirales</taxon>
        <taxon>Lachnospiraceae</taxon>
        <taxon>Pseudobutyrivibrio</taxon>
    </lineage>
</organism>
<gene>
    <name evidence="1" type="ORF">E7272_10770</name>
</gene>
<evidence type="ECO:0000313" key="2">
    <source>
        <dbReference type="Proteomes" id="UP000766246"/>
    </source>
</evidence>
<evidence type="ECO:0000313" key="1">
    <source>
        <dbReference type="EMBL" id="MBE5920311.1"/>
    </source>
</evidence>
<dbReference type="AlphaFoldDB" id="A0A927YRD9"/>
<name>A0A927YRD9_9FIRM</name>
<accession>A0A927YRD9</accession>
<dbReference type="Proteomes" id="UP000766246">
    <property type="component" value="Unassembled WGS sequence"/>
</dbReference>
<proteinExistence type="predicted"/>